<dbReference type="InterPro" id="IPR002073">
    <property type="entry name" value="PDEase_catalytic_dom"/>
</dbReference>
<dbReference type="Pfam" id="PF00233">
    <property type="entry name" value="PDEase_I"/>
    <property type="match status" value="1"/>
</dbReference>
<sequence>MLVLRSLVLATDMSQHFSILTSIQTKILNKEPGRKQSLDHQFASLDPEQQSLVLQLCIKAADLGHCCLPIRTHIKWVRRLQDEFWRQGDLEKKHGLPISPLADRNSPGALWGSSQVGFFKAIVCPLYSILTAIFRDCRDLEDGLLSNLEFWTKRQLKPLFDWNSS</sequence>
<evidence type="ECO:0000256" key="1">
    <source>
        <dbReference type="ARBA" id="ARBA00022723"/>
    </source>
</evidence>
<keyword evidence="1" id="KW-0479">Metal-binding</keyword>
<dbReference type="EMBL" id="GBEZ01010652">
    <property type="protein sequence ID" value="JAC75051.1"/>
    <property type="molecule type" value="Transcribed_RNA"/>
</dbReference>
<evidence type="ECO:0000259" key="3">
    <source>
        <dbReference type="PROSITE" id="PS51845"/>
    </source>
</evidence>
<evidence type="ECO:0000313" key="4">
    <source>
        <dbReference type="EMBL" id="JAC75051.1"/>
    </source>
</evidence>
<dbReference type="GO" id="GO:0007165">
    <property type="term" value="P:signal transduction"/>
    <property type="evidence" value="ECO:0007669"/>
    <property type="project" value="InterPro"/>
</dbReference>
<organism evidence="4">
    <name type="scientific">Tetraselmis sp. GSL018</name>
    <dbReference type="NCBI Taxonomy" id="582737"/>
    <lineage>
        <taxon>Eukaryota</taxon>
        <taxon>Viridiplantae</taxon>
        <taxon>Chlorophyta</taxon>
        <taxon>core chlorophytes</taxon>
        <taxon>Chlorodendrophyceae</taxon>
        <taxon>Chlorodendrales</taxon>
        <taxon>Chlorodendraceae</taxon>
        <taxon>Tetraselmis</taxon>
    </lineage>
</organism>
<dbReference type="SUPFAM" id="SSF109604">
    <property type="entry name" value="HD-domain/PDEase-like"/>
    <property type="match status" value="1"/>
</dbReference>
<keyword evidence="2" id="KW-0378">Hydrolase</keyword>
<reference evidence="4" key="1">
    <citation type="submission" date="2014-05" db="EMBL/GenBank/DDBJ databases">
        <title>The transcriptome of the halophilic microalga Tetraselmis sp. GSL018 isolated from the Great Salt Lake, Utah.</title>
        <authorList>
            <person name="Jinkerson R.E."/>
            <person name="D'Adamo S."/>
            <person name="Posewitz M.C."/>
        </authorList>
    </citation>
    <scope>NUCLEOTIDE SEQUENCE</scope>
    <source>
        <strain evidence="4">GSL018</strain>
    </source>
</reference>
<protein>
    <submittedName>
        <fullName evidence="4">3-cyclic-nucleotide phosphodiesterase</fullName>
    </submittedName>
</protein>
<dbReference type="GO" id="GO:0046872">
    <property type="term" value="F:metal ion binding"/>
    <property type="evidence" value="ECO:0007669"/>
    <property type="project" value="UniProtKB-KW"/>
</dbReference>
<evidence type="ECO:0000256" key="2">
    <source>
        <dbReference type="ARBA" id="ARBA00022801"/>
    </source>
</evidence>
<dbReference type="InterPro" id="IPR036971">
    <property type="entry name" value="PDEase_catalytic_dom_sf"/>
</dbReference>
<dbReference type="Gene3D" id="1.10.1300.10">
    <property type="entry name" value="3'5'-cyclic nucleotide phosphodiesterase, catalytic domain"/>
    <property type="match status" value="1"/>
</dbReference>
<feature type="domain" description="PDEase" evidence="3">
    <location>
        <begin position="1"/>
        <end position="158"/>
    </location>
</feature>
<dbReference type="AlphaFoldDB" id="A0A061RWW8"/>
<dbReference type="PROSITE" id="PS51845">
    <property type="entry name" value="PDEASE_I_2"/>
    <property type="match status" value="1"/>
</dbReference>
<dbReference type="PANTHER" id="PTHR11347">
    <property type="entry name" value="CYCLIC NUCLEOTIDE PHOSPHODIESTERASE"/>
    <property type="match status" value="1"/>
</dbReference>
<name>A0A061RWW8_9CHLO</name>
<proteinExistence type="predicted"/>
<accession>A0A061RWW8</accession>
<gene>
    <name evidence="4" type="ORF">TSPGSL018_24225</name>
</gene>
<dbReference type="GO" id="GO:0004114">
    <property type="term" value="F:3',5'-cyclic-nucleotide phosphodiesterase activity"/>
    <property type="evidence" value="ECO:0007669"/>
    <property type="project" value="InterPro"/>
</dbReference>